<dbReference type="STRING" id="670483.S7PTF8"/>
<evidence type="ECO:0000256" key="1">
    <source>
        <dbReference type="SAM" id="Phobius"/>
    </source>
</evidence>
<dbReference type="OrthoDB" id="3250044at2759"/>
<dbReference type="RefSeq" id="XP_007870963.1">
    <property type="nucleotide sequence ID" value="XM_007872772.1"/>
</dbReference>
<organism evidence="2 3">
    <name type="scientific">Gloeophyllum trabeum (strain ATCC 11539 / FP-39264 / Madison 617)</name>
    <name type="common">Brown rot fungus</name>
    <dbReference type="NCBI Taxonomy" id="670483"/>
    <lineage>
        <taxon>Eukaryota</taxon>
        <taxon>Fungi</taxon>
        <taxon>Dikarya</taxon>
        <taxon>Basidiomycota</taxon>
        <taxon>Agaricomycotina</taxon>
        <taxon>Agaricomycetes</taxon>
        <taxon>Gloeophyllales</taxon>
        <taxon>Gloeophyllaceae</taxon>
        <taxon>Gloeophyllum</taxon>
    </lineage>
</organism>
<gene>
    <name evidence="2" type="ORF">GLOTRDRAFT_133815</name>
</gene>
<keyword evidence="3" id="KW-1185">Reference proteome</keyword>
<keyword evidence="1" id="KW-0472">Membrane</keyword>
<accession>S7PTF8</accession>
<protein>
    <recommendedName>
        <fullName evidence="4">Aminoglycoside phosphotransferase domain-containing protein</fullName>
    </recommendedName>
</protein>
<dbReference type="EMBL" id="KB469314">
    <property type="protein sequence ID" value="EPQ50713.1"/>
    <property type="molecule type" value="Genomic_DNA"/>
</dbReference>
<feature type="transmembrane region" description="Helical" evidence="1">
    <location>
        <begin position="135"/>
        <end position="156"/>
    </location>
</feature>
<dbReference type="eggNOG" id="ENOG502SUQ7">
    <property type="taxonomic scope" value="Eukaryota"/>
</dbReference>
<proteinExistence type="predicted"/>
<evidence type="ECO:0000313" key="3">
    <source>
        <dbReference type="Proteomes" id="UP000030669"/>
    </source>
</evidence>
<dbReference type="HOGENOM" id="CLU_057554_1_0_1"/>
<dbReference type="OMA" id="AVEWNEV"/>
<dbReference type="KEGG" id="gtr:GLOTRDRAFT_133815"/>
<keyword evidence="1" id="KW-0812">Transmembrane</keyword>
<reference evidence="2 3" key="1">
    <citation type="journal article" date="2012" name="Science">
        <title>The Paleozoic origin of enzymatic lignin decomposition reconstructed from 31 fungal genomes.</title>
        <authorList>
            <person name="Floudas D."/>
            <person name="Binder M."/>
            <person name="Riley R."/>
            <person name="Barry K."/>
            <person name="Blanchette R.A."/>
            <person name="Henrissat B."/>
            <person name="Martinez A.T."/>
            <person name="Otillar R."/>
            <person name="Spatafora J.W."/>
            <person name="Yadav J.S."/>
            <person name="Aerts A."/>
            <person name="Benoit I."/>
            <person name="Boyd A."/>
            <person name="Carlson A."/>
            <person name="Copeland A."/>
            <person name="Coutinho P.M."/>
            <person name="de Vries R.P."/>
            <person name="Ferreira P."/>
            <person name="Findley K."/>
            <person name="Foster B."/>
            <person name="Gaskell J."/>
            <person name="Glotzer D."/>
            <person name="Gorecki P."/>
            <person name="Heitman J."/>
            <person name="Hesse C."/>
            <person name="Hori C."/>
            <person name="Igarashi K."/>
            <person name="Jurgens J.A."/>
            <person name="Kallen N."/>
            <person name="Kersten P."/>
            <person name="Kohler A."/>
            <person name="Kuees U."/>
            <person name="Kumar T.K.A."/>
            <person name="Kuo A."/>
            <person name="LaButti K."/>
            <person name="Larrondo L.F."/>
            <person name="Lindquist E."/>
            <person name="Ling A."/>
            <person name="Lombard V."/>
            <person name="Lucas S."/>
            <person name="Lundell T."/>
            <person name="Martin R."/>
            <person name="McLaughlin D.J."/>
            <person name="Morgenstern I."/>
            <person name="Morin E."/>
            <person name="Murat C."/>
            <person name="Nagy L.G."/>
            <person name="Nolan M."/>
            <person name="Ohm R.A."/>
            <person name="Patyshakuliyeva A."/>
            <person name="Rokas A."/>
            <person name="Ruiz-Duenas F.J."/>
            <person name="Sabat G."/>
            <person name="Salamov A."/>
            <person name="Samejima M."/>
            <person name="Schmutz J."/>
            <person name="Slot J.C."/>
            <person name="St John F."/>
            <person name="Stenlid J."/>
            <person name="Sun H."/>
            <person name="Sun S."/>
            <person name="Syed K."/>
            <person name="Tsang A."/>
            <person name="Wiebenga A."/>
            <person name="Young D."/>
            <person name="Pisabarro A."/>
            <person name="Eastwood D.C."/>
            <person name="Martin F."/>
            <person name="Cullen D."/>
            <person name="Grigoriev I.V."/>
            <person name="Hibbett D.S."/>
        </authorList>
    </citation>
    <scope>NUCLEOTIDE SEQUENCE [LARGE SCALE GENOMIC DNA]</scope>
    <source>
        <strain evidence="2 3">ATCC 11539</strain>
    </source>
</reference>
<evidence type="ECO:0008006" key="4">
    <source>
        <dbReference type="Google" id="ProtNLM"/>
    </source>
</evidence>
<dbReference type="Proteomes" id="UP000030669">
    <property type="component" value="Unassembled WGS sequence"/>
</dbReference>
<dbReference type="GeneID" id="19302809"/>
<name>S7PTF8_GLOTA</name>
<evidence type="ECO:0000313" key="2">
    <source>
        <dbReference type="EMBL" id="EPQ50713.1"/>
    </source>
</evidence>
<sequence>MSPCHSLTHNFLVNESLPSDADIVTRCRQAGYDVLGFKLVDEAQSVIAWVKYGPNVTIPEALTQDRVAKALCNVPSSGLGNPPSFRAFTREKASFSIGYIVMEYIDTPDCDKSDVDIVAKAVQALIDLRHRTRPLAASAGACLLCTSFLSGFLLLITGPFKTCIIILTTVMNDPRRVDLVADAQSGLCLCPCDIHPRNFKKLKDGRVVALDFSATFFIPPSFVGVAMQPSGGQEA</sequence>
<dbReference type="AlphaFoldDB" id="S7PTF8"/>
<keyword evidence="1" id="KW-1133">Transmembrane helix</keyword>